<sequence length="244" mass="25841">MSALTPESGAGHINTIRIIYCALFIFFTEIWLAHSLYKLITFEVHNDYVAKQDFRVHFLNEFQNEDIRDEIIAMVSVRNKRDTNNTKSHLNISEDNLEESCKEFYHFCPSGPQGLVGISGQKGEPGFPGSVGEKGEPGDEGNTFGFTDSLKGEKGERGDTGYSVPNGHLEVSGPQCQKGEPGIPGIAGVRGVQGPPGVPGRQGLPGPAGSPGYPGSLGRPGIKGLSGPPGLQGPPAASCLQAPL</sequence>
<dbReference type="Pfam" id="PF01391">
    <property type="entry name" value="Collagen"/>
    <property type="match status" value="1"/>
</dbReference>
<accession>A0AA38M2V6</accession>
<dbReference type="AlphaFoldDB" id="A0AA38M2V6"/>
<evidence type="ECO:0000256" key="1">
    <source>
        <dbReference type="SAM" id="MobiDB-lite"/>
    </source>
</evidence>
<evidence type="ECO:0000313" key="3">
    <source>
        <dbReference type="EMBL" id="KAJ3641361.1"/>
    </source>
</evidence>
<feature type="compositionally biased region" description="Basic and acidic residues" evidence="1">
    <location>
        <begin position="150"/>
        <end position="159"/>
    </location>
</feature>
<dbReference type="Proteomes" id="UP001168821">
    <property type="component" value="Unassembled WGS sequence"/>
</dbReference>
<feature type="transmembrane region" description="Helical" evidence="2">
    <location>
        <begin position="12"/>
        <end position="32"/>
    </location>
</feature>
<dbReference type="EMBL" id="JALNTZ010000009">
    <property type="protein sequence ID" value="KAJ3641361.1"/>
    <property type="molecule type" value="Genomic_DNA"/>
</dbReference>
<proteinExistence type="predicted"/>
<keyword evidence="2" id="KW-1133">Transmembrane helix</keyword>
<evidence type="ECO:0000313" key="4">
    <source>
        <dbReference type="Proteomes" id="UP001168821"/>
    </source>
</evidence>
<evidence type="ECO:0000256" key="2">
    <source>
        <dbReference type="SAM" id="Phobius"/>
    </source>
</evidence>
<keyword evidence="2" id="KW-0812">Transmembrane</keyword>
<reference evidence="3" key="1">
    <citation type="journal article" date="2023" name="G3 (Bethesda)">
        <title>Whole genome assemblies of Zophobas morio and Tenebrio molitor.</title>
        <authorList>
            <person name="Kaur S."/>
            <person name="Stinson S.A."/>
            <person name="diCenzo G.C."/>
        </authorList>
    </citation>
    <scope>NUCLEOTIDE SEQUENCE</scope>
    <source>
        <strain evidence="3">QUZm001</strain>
    </source>
</reference>
<protein>
    <submittedName>
        <fullName evidence="3">Uncharacterized protein</fullName>
    </submittedName>
</protein>
<dbReference type="PANTHER" id="PTHR37456:SF6">
    <property type="entry name" value="COLLAGEN ALPHA-1(XXIII) CHAIN-LIKE ISOFORM X2"/>
    <property type="match status" value="1"/>
</dbReference>
<name>A0AA38M2V6_9CUCU</name>
<keyword evidence="4" id="KW-1185">Reference proteome</keyword>
<dbReference type="InterPro" id="IPR008160">
    <property type="entry name" value="Collagen"/>
</dbReference>
<dbReference type="InterPro" id="IPR050938">
    <property type="entry name" value="Collagen_Structural_Proteins"/>
</dbReference>
<comment type="caution">
    <text evidence="3">The sequence shown here is derived from an EMBL/GenBank/DDBJ whole genome shotgun (WGS) entry which is preliminary data.</text>
</comment>
<keyword evidence="2" id="KW-0472">Membrane</keyword>
<gene>
    <name evidence="3" type="ORF">Zmor_027872</name>
</gene>
<organism evidence="3 4">
    <name type="scientific">Zophobas morio</name>
    <dbReference type="NCBI Taxonomy" id="2755281"/>
    <lineage>
        <taxon>Eukaryota</taxon>
        <taxon>Metazoa</taxon>
        <taxon>Ecdysozoa</taxon>
        <taxon>Arthropoda</taxon>
        <taxon>Hexapoda</taxon>
        <taxon>Insecta</taxon>
        <taxon>Pterygota</taxon>
        <taxon>Neoptera</taxon>
        <taxon>Endopterygota</taxon>
        <taxon>Coleoptera</taxon>
        <taxon>Polyphaga</taxon>
        <taxon>Cucujiformia</taxon>
        <taxon>Tenebrionidae</taxon>
        <taxon>Zophobas</taxon>
    </lineage>
</organism>
<feature type="compositionally biased region" description="Low complexity" evidence="1">
    <location>
        <begin position="225"/>
        <end position="238"/>
    </location>
</feature>
<feature type="compositionally biased region" description="Low complexity" evidence="1">
    <location>
        <begin position="189"/>
        <end position="217"/>
    </location>
</feature>
<dbReference type="PANTHER" id="PTHR37456">
    <property type="entry name" value="SI:CH211-266K2.1"/>
    <property type="match status" value="1"/>
</dbReference>
<feature type="region of interest" description="Disordered" evidence="1">
    <location>
        <begin position="122"/>
        <end position="244"/>
    </location>
</feature>